<comment type="caution">
    <text evidence="3">The sequence shown here is derived from an EMBL/GenBank/DDBJ whole genome shotgun (WGS) entry which is preliminary data.</text>
</comment>
<dbReference type="AlphaFoldDB" id="A0A6S7JU30"/>
<reference evidence="3" key="1">
    <citation type="submission" date="2020-04" db="EMBL/GenBank/DDBJ databases">
        <authorList>
            <person name="Alioto T."/>
            <person name="Alioto T."/>
            <person name="Gomez Garrido J."/>
        </authorList>
    </citation>
    <scope>NUCLEOTIDE SEQUENCE</scope>
    <source>
        <strain evidence="3">A484AB</strain>
    </source>
</reference>
<evidence type="ECO:0000313" key="3">
    <source>
        <dbReference type="EMBL" id="CAB4034541.1"/>
    </source>
</evidence>
<feature type="compositionally biased region" description="Basic and acidic residues" evidence="2">
    <location>
        <begin position="95"/>
        <end position="117"/>
    </location>
</feature>
<evidence type="ECO:0000256" key="1">
    <source>
        <dbReference type="SAM" id="Coils"/>
    </source>
</evidence>
<feature type="region of interest" description="Disordered" evidence="2">
    <location>
        <begin position="1"/>
        <end position="46"/>
    </location>
</feature>
<dbReference type="OrthoDB" id="5977307at2759"/>
<feature type="compositionally biased region" description="Polar residues" evidence="2">
    <location>
        <begin position="13"/>
        <end position="25"/>
    </location>
</feature>
<proteinExistence type="predicted"/>
<organism evidence="3 4">
    <name type="scientific">Paramuricea clavata</name>
    <name type="common">Red gorgonian</name>
    <name type="synonym">Violescent sea-whip</name>
    <dbReference type="NCBI Taxonomy" id="317549"/>
    <lineage>
        <taxon>Eukaryota</taxon>
        <taxon>Metazoa</taxon>
        <taxon>Cnidaria</taxon>
        <taxon>Anthozoa</taxon>
        <taxon>Octocorallia</taxon>
        <taxon>Malacalcyonacea</taxon>
        <taxon>Plexauridae</taxon>
        <taxon>Paramuricea</taxon>
    </lineage>
</organism>
<protein>
    <submittedName>
        <fullName evidence="3">Uncharacterized protein</fullName>
    </submittedName>
</protein>
<name>A0A6S7JU30_PARCT</name>
<feature type="region of interest" description="Disordered" evidence="2">
    <location>
        <begin position="95"/>
        <end position="126"/>
    </location>
</feature>
<gene>
    <name evidence="3" type="ORF">PACLA_8A067006</name>
</gene>
<keyword evidence="4" id="KW-1185">Reference proteome</keyword>
<sequence length="126" mass="14649">MVSYKQASKHSAHNLNNSTFNTPTKAANPKISKLNKTQVKMAEEEKEKGMKIDEIHGMFNIVMTKLEKLDMIEERIKSVEEDMKGVKHSTEFAHTEIKEIKEEQKGMRANKKTDRENRGRKRCIMQ</sequence>
<feature type="coiled-coil region" evidence="1">
    <location>
        <begin position="62"/>
        <end position="89"/>
    </location>
</feature>
<accession>A0A6S7JU30</accession>
<dbReference type="EMBL" id="CACRXK020020208">
    <property type="protein sequence ID" value="CAB4034541.1"/>
    <property type="molecule type" value="Genomic_DNA"/>
</dbReference>
<dbReference type="Proteomes" id="UP001152795">
    <property type="component" value="Unassembled WGS sequence"/>
</dbReference>
<evidence type="ECO:0000256" key="2">
    <source>
        <dbReference type="SAM" id="MobiDB-lite"/>
    </source>
</evidence>
<keyword evidence="1" id="KW-0175">Coiled coil</keyword>
<evidence type="ECO:0000313" key="4">
    <source>
        <dbReference type="Proteomes" id="UP001152795"/>
    </source>
</evidence>